<feature type="compositionally biased region" description="Basic and acidic residues" evidence="7">
    <location>
        <begin position="548"/>
        <end position="566"/>
    </location>
</feature>
<keyword evidence="10" id="KW-1185">Reference proteome</keyword>
<reference evidence="9" key="1">
    <citation type="submission" date="2022-12" db="EMBL/GenBank/DDBJ databases">
        <title>Genome assemblies of Blomia tropicalis.</title>
        <authorList>
            <person name="Cui Y."/>
        </authorList>
    </citation>
    <scope>NUCLEOTIDE SEQUENCE</scope>
    <source>
        <tissue evidence="9">Adult mites</tissue>
    </source>
</reference>
<name>A0A9Q0MBQ3_BLOTA</name>
<feature type="region of interest" description="Disordered" evidence="7">
    <location>
        <begin position="1155"/>
        <end position="1230"/>
    </location>
</feature>
<evidence type="ECO:0000313" key="9">
    <source>
        <dbReference type="EMBL" id="KAJ6222499.1"/>
    </source>
</evidence>
<evidence type="ECO:0000256" key="3">
    <source>
        <dbReference type="ARBA" id="ARBA00022741"/>
    </source>
</evidence>
<dbReference type="InterPro" id="IPR017441">
    <property type="entry name" value="Protein_kinase_ATP_BS"/>
</dbReference>
<feature type="compositionally biased region" description="Low complexity" evidence="7">
    <location>
        <begin position="1265"/>
        <end position="1274"/>
    </location>
</feature>
<dbReference type="PROSITE" id="PS50011">
    <property type="entry name" value="PROTEIN_KINASE_DOM"/>
    <property type="match status" value="1"/>
</dbReference>
<dbReference type="PROSITE" id="PS00108">
    <property type="entry name" value="PROTEIN_KINASE_ST"/>
    <property type="match status" value="1"/>
</dbReference>
<feature type="compositionally biased region" description="Polar residues" evidence="7">
    <location>
        <begin position="362"/>
        <end position="382"/>
    </location>
</feature>
<feature type="compositionally biased region" description="Polar residues" evidence="7">
    <location>
        <begin position="828"/>
        <end position="840"/>
    </location>
</feature>
<keyword evidence="3 6" id="KW-0547">Nucleotide-binding</keyword>
<dbReference type="InterPro" id="IPR011009">
    <property type="entry name" value="Kinase-like_dom_sf"/>
</dbReference>
<feature type="compositionally biased region" description="Basic and acidic residues" evidence="7">
    <location>
        <begin position="616"/>
        <end position="625"/>
    </location>
</feature>
<dbReference type="GO" id="GO:0050321">
    <property type="term" value="F:tau-protein kinase activity"/>
    <property type="evidence" value="ECO:0007669"/>
    <property type="project" value="TreeGrafter"/>
</dbReference>
<feature type="compositionally biased region" description="Basic and acidic residues" evidence="7">
    <location>
        <begin position="1193"/>
        <end position="1203"/>
    </location>
</feature>
<dbReference type="OMA" id="ICTDEWV"/>
<evidence type="ECO:0000256" key="2">
    <source>
        <dbReference type="ARBA" id="ARBA00022679"/>
    </source>
</evidence>
<dbReference type="Gene3D" id="1.10.510.10">
    <property type="entry name" value="Transferase(Phosphotransferase) domain 1"/>
    <property type="match status" value="1"/>
</dbReference>
<dbReference type="SUPFAM" id="SSF56112">
    <property type="entry name" value="Protein kinase-like (PK-like)"/>
    <property type="match status" value="1"/>
</dbReference>
<feature type="region of interest" description="Disordered" evidence="7">
    <location>
        <begin position="821"/>
        <end position="840"/>
    </location>
</feature>
<dbReference type="FunFam" id="1.10.510.10:FF:000389">
    <property type="entry name" value="Uncharacterized protein, isoform E"/>
    <property type="match status" value="1"/>
</dbReference>
<dbReference type="GO" id="GO:0035556">
    <property type="term" value="P:intracellular signal transduction"/>
    <property type="evidence" value="ECO:0007669"/>
    <property type="project" value="TreeGrafter"/>
</dbReference>
<feature type="region of interest" description="Disordered" evidence="7">
    <location>
        <begin position="1015"/>
        <end position="1042"/>
    </location>
</feature>
<feature type="domain" description="Protein kinase" evidence="8">
    <location>
        <begin position="46"/>
        <end position="297"/>
    </location>
</feature>
<dbReference type="GO" id="GO:0000226">
    <property type="term" value="P:microtubule cytoskeleton organization"/>
    <property type="evidence" value="ECO:0007669"/>
    <property type="project" value="TreeGrafter"/>
</dbReference>
<dbReference type="Proteomes" id="UP001142055">
    <property type="component" value="Chromosome 1"/>
</dbReference>
<gene>
    <name evidence="9" type="ORF">RDWZM_001044</name>
</gene>
<dbReference type="PANTHER" id="PTHR24346">
    <property type="entry name" value="MAP/MICROTUBULE AFFINITY-REGULATING KINASE"/>
    <property type="match status" value="1"/>
</dbReference>
<feature type="region of interest" description="Disordered" evidence="7">
    <location>
        <begin position="1"/>
        <end position="40"/>
    </location>
</feature>
<dbReference type="SMART" id="SM00220">
    <property type="entry name" value="S_TKc"/>
    <property type="match status" value="1"/>
</dbReference>
<dbReference type="GO" id="GO:0005524">
    <property type="term" value="F:ATP binding"/>
    <property type="evidence" value="ECO:0007669"/>
    <property type="project" value="UniProtKB-UniRule"/>
</dbReference>
<keyword evidence="1" id="KW-0723">Serine/threonine-protein kinase</keyword>
<feature type="region of interest" description="Disordered" evidence="7">
    <location>
        <begin position="600"/>
        <end position="639"/>
    </location>
</feature>
<feature type="compositionally biased region" description="Polar residues" evidence="7">
    <location>
        <begin position="1206"/>
        <end position="1225"/>
    </location>
</feature>
<keyword evidence="4" id="KW-0418">Kinase</keyword>
<feature type="region of interest" description="Disordered" evidence="7">
    <location>
        <begin position="1244"/>
        <end position="1274"/>
    </location>
</feature>
<evidence type="ECO:0000259" key="8">
    <source>
        <dbReference type="PROSITE" id="PS50011"/>
    </source>
</evidence>
<organism evidence="9 10">
    <name type="scientific">Blomia tropicalis</name>
    <name type="common">Mite</name>
    <dbReference type="NCBI Taxonomy" id="40697"/>
    <lineage>
        <taxon>Eukaryota</taxon>
        <taxon>Metazoa</taxon>
        <taxon>Ecdysozoa</taxon>
        <taxon>Arthropoda</taxon>
        <taxon>Chelicerata</taxon>
        <taxon>Arachnida</taxon>
        <taxon>Acari</taxon>
        <taxon>Acariformes</taxon>
        <taxon>Sarcoptiformes</taxon>
        <taxon>Astigmata</taxon>
        <taxon>Glycyphagoidea</taxon>
        <taxon>Echimyopodidae</taxon>
        <taxon>Blomia</taxon>
    </lineage>
</organism>
<dbReference type="InterPro" id="IPR000719">
    <property type="entry name" value="Prot_kinase_dom"/>
</dbReference>
<feature type="compositionally biased region" description="Basic and acidic residues" evidence="7">
    <location>
        <begin position="394"/>
        <end position="448"/>
    </location>
</feature>
<evidence type="ECO:0000313" key="10">
    <source>
        <dbReference type="Proteomes" id="UP001142055"/>
    </source>
</evidence>
<keyword evidence="5 6" id="KW-0067">ATP-binding</keyword>
<feature type="compositionally biased region" description="Low complexity" evidence="7">
    <location>
        <begin position="1125"/>
        <end position="1136"/>
    </location>
</feature>
<evidence type="ECO:0000256" key="6">
    <source>
        <dbReference type="PROSITE-ProRule" id="PRU10141"/>
    </source>
</evidence>
<protein>
    <recommendedName>
        <fullName evidence="8">Protein kinase domain-containing protein</fullName>
    </recommendedName>
</protein>
<feature type="binding site" evidence="6">
    <location>
        <position position="79"/>
    </location>
    <ligand>
        <name>ATP</name>
        <dbReference type="ChEBI" id="CHEBI:30616"/>
    </ligand>
</feature>
<dbReference type="InterPro" id="IPR008271">
    <property type="entry name" value="Ser/Thr_kinase_AS"/>
</dbReference>
<feature type="region of interest" description="Disordered" evidence="7">
    <location>
        <begin position="1115"/>
        <end position="1136"/>
    </location>
</feature>
<evidence type="ECO:0000256" key="4">
    <source>
        <dbReference type="ARBA" id="ARBA00022777"/>
    </source>
</evidence>
<dbReference type="GO" id="GO:0005737">
    <property type="term" value="C:cytoplasm"/>
    <property type="evidence" value="ECO:0007669"/>
    <property type="project" value="TreeGrafter"/>
</dbReference>
<dbReference type="PANTHER" id="PTHR24346:SF93">
    <property type="entry name" value="NUAK FAMILY SNF1-LIKE KINASE 1"/>
    <property type="match status" value="1"/>
</dbReference>
<dbReference type="Pfam" id="PF00069">
    <property type="entry name" value="Pkinase"/>
    <property type="match status" value="1"/>
</dbReference>
<comment type="caution">
    <text evidence="9">The sequence shown here is derived from an EMBL/GenBank/DDBJ whole genome shotgun (WGS) entry which is preliminary data.</text>
</comment>
<sequence length="1326" mass="148976">MDPKSMVQEGPPIESATSTDTIIDENNPNVNNSNKKRKTHRLKQRFQVVRKLGQGTYGKVQLAINNETGQEVAIKTIKKSKVESDQDLIRIRREIQIMSSIHHPHITHIYEVFENKDKIVLVMQYASGGELYDYVSYHKVLSDSDARRLFRQIATAIYYCHKNKICHRDLKLENILLDEKGNAKIADFGLSNVFDEKHFLQTFCGSPLYASPEIVRGLPYFGPEVDCWSLGVLLYTLVYGAMPFDGSNFKKLVKQISESSYYEPPNKSAASDLIRKLLKPDPKERANIVTICTDEWVNQDYEHSLLQVAEDLSNLTPVRCDMLTALAPTSPIDKPTVESNKTKIEDATSAEQHSESNKRPVDNTSFSANASVSDVCQPTENAPKTKSTKKKTKRVESKEKILENETKSKTTDEKSVESNQLKIKENQESEQIENKEILTETKENDKISDTTSATESIIKTTEDKTSESPTSKSANGSTSSLSSPKRPGRLSIPKLWENDSNPPIDVVTSPDTGIKRVPFIPVGLKVSEAKKVIERRCSTDSTGKSIKRRDSDTSELSENKGKSKELKKYANRSLSLNIHDTVKGGNRESIKVIPIKVQMESKKTEIPTSESNDSLPKTRSDESESSKPSTPISEEDRSLAKQIIRKNIARAKLMEKSQISVTTDSEPTTPLVSIENSNISIIKNTPKTTLGDQLISEPINTAQPITRSYKKVTFTKDGACITESGKFYTHEGKDGYMTRVEKKSMVTHIVGGGGGGNDEHDPALVNIQRSDSQSSSGSTDIFDDIFDDHWTGDVFSNMKSLFNNIFENSSRRFNERKSLRSRAESLERNSTASNASDWLSQRRQNRKSFFSNDDENDGDQSLLSNASKSIFDSHGSIFSKTLFSKSLKSSFDRRLEDMMSSTGKRESSITKIGGYPLPRSTLGSRFSRESSLHRDLNESFESRFSDLLGNSGRDDQQQSSTRRRVEQWLGDSDSAKDIDTYGTIGPKNFRRYVRTMTSSSNDSSSNIVRRVHVSNESGLSREQTNENIESLSFQQTQSSTVPRDSEIEMRFNLDQQDNVQILNRPKACQNVMNESQSESSINTTLSDSIKIPETSSLLEQLRTFGYQNLVNRRLSESSSTEDLENNNTSNQEINSNLNKMTGSKTEFKRNMMMTNESSQKQFQQSTLDNSETKISSFRRQLSNERSSVSVTGSERRRPTKDLDLMISNQEPLSPTTLSSQISESESVQDRIHRKSYYSRFNEDSRNSYTVRQRRRSMTRMNEQTSSEFFSASSSSSSIRSSRNQLIDSPFSTFDADRMLSSSGIGSIFNNVLASSSSKILQSSASK</sequence>
<evidence type="ECO:0000256" key="7">
    <source>
        <dbReference type="SAM" id="MobiDB-lite"/>
    </source>
</evidence>
<dbReference type="FunFam" id="3.30.200.20:FF:000042">
    <property type="entry name" value="Aurora kinase A"/>
    <property type="match status" value="1"/>
</dbReference>
<dbReference type="EMBL" id="JAPWDV010000001">
    <property type="protein sequence ID" value="KAJ6222499.1"/>
    <property type="molecule type" value="Genomic_DNA"/>
</dbReference>
<feature type="compositionally biased region" description="Polar residues" evidence="7">
    <location>
        <begin position="1155"/>
        <end position="1192"/>
    </location>
</feature>
<keyword evidence="2" id="KW-0808">Transferase</keyword>
<feature type="compositionally biased region" description="Basic and acidic residues" evidence="7">
    <location>
        <begin position="340"/>
        <end position="361"/>
    </location>
</feature>
<proteinExistence type="predicted"/>
<accession>A0A9Q0MBQ3</accession>
<evidence type="ECO:0000256" key="1">
    <source>
        <dbReference type="ARBA" id="ARBA00022527"/>
    </source>
</evidence>
<feature type="region of interest" description="Disordered" evidence="7">
    <location>
        <begin position="536"/>
        <end position="566"/>
    </location>
</feature>
<evidence type="ECO:0000256" key="5">
    <source>
        <dbReference type="ARBA" id="ARBA00022840"/>
    </source>
</evidence>
<dbReference type="PROSITE" id="PS00107">
    <property type="entry name" value="PROTEIN_KINASE_ATP"/>
    <property type="match status" value="1"/>
</dbReference>
<feature type="compositionally biased region" description="Polar residues" evidence="7">
    <location>
        <begin position="449"/>
        <end position="459"/>
    </location>
</feature>
<feature type="region of interest" description="Disordered" evidence="7">
    <location>
        <begin position="328"/>
        <end position="513"/>
    </location>
</feature>
<feature type="compositionally biased region" description="Polar residues" evidence="7">
    <location>
        <begin position="606"/>
        <end position="615"/>
    </location>
</feature>
<feature type="compositionally biased region" description="Polar residues" evidence="7">
    <location>
        <begin position="467"/>
        <end position="483"/>
    </location>
</feature>
<feature type="region of interest" description="Disordered" evidence="7">
    <location>
        <begin position="945"/>
        <end position="968"/>
    </location>
</feature>